<feature type="transmembrane region" description="Helical" evidence="8">
    <location>
        <begin position="379"/>
        <end position="400"/>
    </location>
</feature>
<dbReference type="GO" id="GO:0005886">
    <property type="term" value="C:plasma membrane"/>
    <property type="evidence" value="ECO:0007669"/>
    <property type="project" value="UniProtKB-SubCell"/>
</dbReference>
<dbReference type="KEGG" id="ddn:DND132_1530"/>
<feature type="transmembrane region" description="Helical" evidence="8">
    <location>
        <begin position="68"/>
        <end position="90"/>
    </location>
</feature>
<feature type="domain" description="ABC transmembrane type-1" evidence="9">
    <location>
        <begin position="343"/>
        <end position="533"/>
    </location>
</feature>
<keyword evidence="5 8" id="KW-0812">Transmembrane</keyword>
<feature type="transmembrane region" description="Helical" evidence="8">
    <location>
        <begin position="187"/>
        <end position="209"/>
    </location>
</feature>
<keyword evidence="2 8" id="KW-0813">Transport</keyword>
<dbReference type="eggNOG" id="COG1178">
    <property type="taxonomic scope" value="Bacteria"/>
</dbReference>
<dbReference type="GO" id="GO:0055085">
    <property type="term" value="P:transmembrane transport"/>
    <property type="evidence" value="ECO:0007669"/>
    <property type="project" value="InterPro"/>
</dbReference>
<dbReference type="InterPro" id="IPR000515">
    <property type="entry name" value="MetI-like"/>
</dbReference>
<sequence length="556" mass="58843">MSAPSAVLSRNRGYAISCAVFAVLLLLVGYPALTVLVESLRPGGEWGLAAYARLWEGPRLRAMVGSSLGVALAGSLAASLMGGALAVVVAKTDAPLKRLMGATALLPIILPGFVTSIAYIFLFGRNGLITYRWLHISWDVYSWKSVLVLQALDQTTTAFLLSLAALRHIDPALEEAAGSLGAGPWRVLRTITLALASPLGAAAFLLNFMHSMSDFGTPLVVGGPFDTLASASYTQLIGRYDAASASALNVILLGFCLLAYSGYGALESRFGRDRVMDQSRPVARLDLGWPGRAVWAVCLLFSVYMLALLGAVLLAAFTRNAGNSFAPTLEYFQTVFTRGFASTRNTLVFSLAVGALSALGGQVLAYLVKRVRIPGARLLDVMATLPFAVPGTFIGVGYALAFNRPPLILTGTWAIVVLNLVVRKLPMGLRAGASVLARQNRAQEEASLCLGASRTRTFLRVVLPSVRTAMLAGGLYAFVTSVQALGSIIFIITPGTRLLSVDVFEAVVRGEVGQAAAFSTIMLAMAGAGAALIVLASTRNRKRNELDDRLPFPGRG</sequence>
<feature type="transmembrane region" description="Helical" evidence="8">
    <location>
        <begin position="406"/>
        <end position="422"/>
    </location>
</feature>
<evidence type="ECO:0000256" key="6">
    <source>
        <dbReference type="ARBA" id="ARBA00022989"/>
    </source>
</evidence>
<dbReference type="HOGENOM" id="CLU_021838_1_1_7"/>
<comment type="similarity">
    <text evidence="8">Belongs to the binding-protein-dependent transport system permease family.</text>
</comment>
<evidence type="ECO:0000313" key="10">
    <source>
        <dbReference type="EMBL" id="EGB14737.1"/>
    </source>
</evidence>
<dbReference type="AlphaFoldDB" id="F0JEK8"/>
<evidence type="ECO:0000256" key="3">
    <source>
        <dbReference type="ARBA" id="ARBA00022475"/>
    </source>
</evidence>
<feature type="transmembrane region" description="Helical" evidence="8">
    <location>
        <begin position="347"/>
        <end position="367"/>
    </location>
</feature>
<keyword evidence="7 8" id="KW-0472">Membrane</keyword>
<feature type="transmembrane region" description="Helical" evidence="8">
    <location>
        <begin position="512"/>
        <end position="536"/>
    </location>
</feature>
<dbReference type="PROSITE" id="PS50928">
    <property type="entry name" value="ABC_TM1"/>
    <property type="match status" value="2"/>
</dbReference>
<keyword evidence="4" id="KW-0997">Cell inner membrane</keyword>
<evidence type="ECO:0000259" key="9">
    <source>
        <dbReference type="PROSITE" id="PS50928"/>
    </source>
</evidence>
<feature type="transmembrane region" description="Helical" evidence="8">
    <location>
        <begin position="293"/>
        <end position="317"/>
    </location>
</feature>
<feature type="domain" description="ABC transmembrane type-1" evidence="9">
    <location>
        <begin position="64"/>
        <end position="261"/>
    </location>
</feature>
<dbReference type="SMR" id="F0JEK8"/>
<feature type="transmembrane region" description="Helical" evidence="8">
    <location>
        <begin position="102"/>
        <end position="123"/>
    </location>
</feature>
<keyword evidence="11" id="KW-1185">Reference proteome</keyword>
<dbReference type="InterPro" id="IPR035906">
    <property type="entry name" value="MetI-like_sf"/>
</dbReference>
<dbReference type="SUPFAM" id="SSF161098">
    <property type="entry name" value="MetI-like"/>
    <property type="match status" value="2"/>
</dbReference>
<dbReference type="RefSeq" id="WP_014322165.1">
    <property type="nucleotide sequence ID" value="NC_016803.1"/>
</dbReference>
<dbReference type="PANTHER" id="PTHR43357">
    <property type="entry name" value="INNER MEMBRANE ABC TRANSPORTER PERMEASE PROTEIN YDCV"/>
    <property type="match status" value="1"/>
</dbReference>
<evidence type="ECO:0000256" key="5">
    <source>
        <dbReference type="ARBA" id="ARBA00022692"/>
    </source>
</evidence>
<dbReference type="EMBL" id="CP003220">
    <property type="protein sequence ID" value="EGB14737.1"/>
    <property type="molecule type" value="Genomic_DNA"/>
</dbReference>
<feature type="transmembrane region" description="Helical" evidence="8">
    <location>
        <begin position="469"/>
        <end position="492"/>
    </location>
</feature>
<feature type="transmembrane region" description="Helical" evidence="8">
    <location>
        <begin position="12"/>
        <end position="33"/>
    </location>
</feature>
<organism evidence="10 11">
    <name type="scientific">Pseudodesulfovibrio mercurii</name>
    <dbReference type="NCBI Taxonomy" id="641491"/>
    <lineage>
        <taxon>Bacteria</taxon>
        <taxon>Pseudomonadati</taxon>
        <taxon>Thermodesulfobacteriota</taxon>
        <taxon>Desulfovibrionia</taxon>
        <taxon>Desulfovibrionales</taxon>
        <taxon>Desulfovibrionaceae</taxon>
    </lineage>
</organism>
<keyword evidence="6 8" id="KW-1133">Transmembrane helix</keyword>
<feature type="transmembrane region" description="Helical" evidence="8">
    <location>
        <begin position="246"/>
        <end position="266"/>
    </location>
</feature>
<evidence type="ECO:0000256" key="4">
    <source>
        <dbReference type="ARBA" id="ARBA00022519"/>
    </source>
</evidence>
<dbReference type="Pfam" id="PF00528">
    <property type="entry name" value="BPD_transp_1"/>
    <property type="match status" value="1"/>
</dbReference>
<evidence type="ECO:0000313" key="11">
    <source>
        <dbReference type="Proteomes" id="UP000007845"/>
    </source>
</evidence>
<name>F0JEK8_9BACT</name>
<reference evidence="10 11" key="1">
    <citation type="journal article" date="2011" name="J. Bacteriol.">
        <title>Genome sequence of the mercury-methylating strain Desulfovibrio desulfuricans ND132.</title>
        <authorList>
            <person name="Brown S.D."/>
            <person name="Gilmour C.C."/>
            <person name="Kucken A.M."/>
            <person name="Wall J.D."/>
            <person name="Elias D.A."/>
            <person name="Brandt C.C."/>
            <person name="Podar M."/>
            <person name="Chertkov O."/>
            <person name="Held B."/>
            <person name="Bruce D.C."/>
            <person name="Detter J.C."/>
            <person name="Tapia R."/>
            <person name="Han C.S."/>
            <person name="Goodwin L.A."/>
            <person name="Cheng J.F."/>
            <person name="Pitluck S."/>
            <person name="Woyke T."/>
            <person name="Mikhailova N."/>
            <person name="Ivanova N.N."/>
            <person name="Han J."/>
            <person name="Lucas S."/>
            <person name="Lapidus A.L."/>
            <person name="Land M.L."/>
            <person name="Hauser L.J."/>
            <person name="Palumbo A.V."/>
        </authorList>
    </citation>
    <scope>NUCLEOTIDE SEQUENCE [LARGE SCALE GENOMIC DNA]</scope>
    <source>
        <strain evidence="10 11">ND132</strain>
    </source>
</reference>
<dbReference type="Gene3D" id="1.10.3720.10">
    <property type="entry name" value="MetI-like"/>
    <property type="match status" value="2"/>
</dbReference>
<evidence type="ECO:0000256" key="7">
    <source>
        <dbReference type="ARBA" id="ARBA00023136"/>
    </source>
</evidence>
<gene>
    <name evidence="10" type="ORF">DND132_1530</name>
</gene>
<accession>F0JEK8</accession>
<dbReference type="Proteomes" id="UP000007845">
    <property type="component" value="Chromosome"/>
</dbReference>
<dbReference type="PANTHER" id="PTHR43357:SF3">
    <property type="entry name" value="FE(3+)-TRANSPORT SYSTEM PERMEASE PROTEIN FBPB 2"/>
    <property type="match status" value="1"/>
</dbReference>
<comment type="subcellular location">
    <subcellularLocation>
        <location evidence="1">Cell inner membrane</location>
        <topology evidence="1">Multi-pass membrane protein</topology>
    </subcellularLocation>
    <subcellularLocation>
        <location evidence="8">Cell membrane</location>
        <topology evidence="8">Multi-pass membrane protein</topology>
    </subcellularLocation>
</comment>
<evidence type="ECO:0000256" key="2">
    <source>
        <dbReference type="ARBA" id="ARBA00022448"/>
    </source>
</evidence>
<dbReference type="OrthoDB" id="7056428at2"/>
<evidence type="ECO:0000256" key="8">
    <source>
        <dbReference type="RuleBase" id="RU363032"/>
    </source>
</evidence>
<evidence type="ECO:0000256" key="1">
    <source>
        <dbReference type="ARBA" id="ARBA00004429"/>
    </source>
</evidence>
<proteinExistence type="inferred from homology"/>
<keyword evidence="3" id="KW-1003">Cell membrane</keyword>
<protein>
    <submittedName>
        <fullName evidence="10">Binding-protein-dependent transport systems inner membrane component</fullName>
    </submittedName>
</protein>
<dbReference type="CDD" id="cd06261">
    <property type="entry name" value="TM_PBP2"/>
    <property type="match status" value="2"/>
</dbReference>
<dbReference type="STRING" id="641491.DND132_1530"/>